<dbReference type="RefSeq" id="WP_348392567.1">
    <property type="nucleotide sequence ID" value="NZ_CP134145.1"/>
</dbReference>
<sequence length="285" mass="33283">MNCAKFTTQLKKLTQMSEQQFLTPDALNWPEVLPKNQWCFSPELISIFGSEQWHELTEQQQMSLSFYEAINFFSLNVHGEKYLINAVSSHLFNYPSLEMSEYLLHFIEEEAKHMMYFSRFCSQYANKIYPLRALEVGTPGEGEIELLLLFARIYIFESIVDEYNRQIASDSSVIGIVSDINRLHHLEESRHLAFGLGFLKYWLQELQDSIDEQQLLKISQHLNGFLHNTWKQFYCPDAYFDAGLSDCAGLSMAVFNSEPAQQHRDKIQHKRLAWLYQQQLLGDVA</sequence>
<proteinExistence type="predicted"/>
<dbReference type="EMBL" id="CP134145">
    <property type="protein sequence ID" value="WNC73455.1"/>
    <property type="molecule type" value="Genomic_DNA"/>
</dbReference>
<dbReference type="InterPro" id="IPR012348">
    <property type="entry name" value="RNR-like"/>
</dbReference>
<dbReference type="CDD" id="cd00657">
    <property type="entry name" value="Ferritin_like"/>
    <property type="match status" value="1"/>
</dbReference>
<organism evidence="1 2">
    <name type="scientific">Thalassotalea psychrophila</name>
    <dbReference type="NCBI Taxonomy" id="3065647"/>
    <lineage>
        <taxon>Bacteria</taxon>
        <taxon>Pseudomonadati</taxon>
        <taxon>Pseudomonadota</taxon>
        <taxon>Gammaproteobacteria</taxon>
        <taxon>Alteromonadales</taxon>
        <taxon>Colwelliaceae</taxon>
        <taxon>Thalassotalea</taxon>
    </lineage>
</organism>
<dbReference type="InterPro" id="IPR009078">
    <property type="entry name" value="Ferritin-like_SF"/>
</dbReference>
<dbReference type="Gene3D" id="1.10.620.20">
    <property type="entry name" value="Ribonucleotide Reductase, subunit A"/>
    <property type="match status" value="1"/>
</dbReference>
<gene>
    <name evidence="1" type="ORF">RGQ13_05520</name>
</gene>
<protein>
    <submittedName>
        <fullName evidence="1">Diiron oxygenase</fullName>
    </submittedName>
</protein>
<dbReference type="Proteomes" id="UP001258994">
    <property type="component" value="Chromosome"/>
</dbReference>
<reference evidence="2" key="1">
    <citation type="submission" date="2023-09" db="EMBL/GenBank/DDBJ databases">
        <authorList>
            <person name="Li S."/>
            <person name="Li X."/>
            <person name="Zhang C."/>
            <person name="Zhao Z."/>
        </authorList>
    </citation>
    <scope>NUCLEOTIDE SEQUENCE [LARGE SCALE GENOMIC DNA]</scope>
    <source>
        <strain evidence="2">SQ149</strain>
    </source>
</reference>
<evidence type="ECO:0000313" key="1">
    <source>
        <dbReference type="EMBL" id="WNC73455.1"/>
    </source>
</evidence>
<name>A0ABY9TXB0_9GAMM</name>
<dbReference type="SUPFAM" id="SSF47240">
    <property type="entry name" value="Ferritin-like"/>
    <property type="match status" value="1"/>
</dbReference>
<dbReference type="Pfam" id="PF11583">
    <property type="entry name" value="AurF"/>
    <property type="match status" value="1"/>
</dbReference>
<keyword evidence="2" id="KW-1185">Reference proteome</keyword>
<accession>A0ABY9TXB0</accession>
<evidence type="ECO:0000313" key="2">
    <source>
        <dbReference type="Proteomes" id="UP001258994"/>
    </source>
</evidence>
<dbReference type="InterPro" id="IPR025859">
    <property type="entry name" value="AurF/CmlI"/>
</dbReference>